<accession>A0A6J7S203</accession>
<dbReference type="Gene3D" id="3.30.420.40">
    <property type="match status" value="1"/>
</dbReference>
<dbReference type="PANTHER" id="PTHR30005:SF0">
    <property type="entry name" value="RETROGRADE REGULATION PROTEIN 2"/>
    <property type="match status" value="1"/>
</dbReference>
<keyword evidence="1" id="KW-0378">Hydrolase</keyword>
<feature type="domain" description="Ppx/GppA phosphatase N-terminal" evidence="2">
    <location>
        <begin position="64"/>
        <end position="332"/>
    </location>
</feature>
<dbReference type="EMBL" id="CAFBPX010000121">
    <property type="protein sequence ID" value="CAB5035056.1"/>
    <property type="molecule type" value="Genomic_DNA"/>
</dbReference>
<dbReference type="InterPro" id="IPR003607">
    <property type="entry name" value="HD/PDEase_dom"/>
</dbReference>
<proteinExistence type="predicted"/>
<dbReference type="Gene3D" id="3.30.420.150">
    <property type="entry name" value="Exopolyphosphatase. Domain 2"/>
    <property type="match status" value="1"/>
</dbReference>
<dbReference type="PANTHER" id="PTHR30005">
    <property type="entry name" value="EXOPOLYPHOSPHATASE"/>
    <property type="match status" value="1"/>
</dbReference>
<dbReference type="AlphaFoldDB" id="A0A6J7S203"/>
<evidence type="ECO:0000259" key="2">
    <source>
        <dbReference type="Pfam" id="PF02541"/>
    </source>
</evidence>
<evidence type="ECO:0000256" key="1">
    <source>
        <dbReference type="ARBA" id="ARBA00022801"/>
    </source>
</evidence>
<organism evidence="4">
    <name type="scientific">freshwater metagenome</name>
    <dbReference type="NCBI Taxonomy" id="449393"/>
    <lineage>
        <taxon>unclassified sequences</taxon>
        <taxon>metagenomes</taxon>
        <taxon>ecological metagenomes</taxon>
    </lineage>
</organism>
<dbReference type="SUPFAM" id="SSF53067">
    <property type="entry name" value="Actin-like ATPase domain"/>
    <property type="match status" value="2"/>
</dbReference>
<dbReference type="InterPro" id="IPR048950">
    <property type="entry name" value="Ppx_GppA_C"/>
</dbReference>
<dbReference type="InterPro" id="IPR030673">
    <property type="entry name" value="PyroPPase_GppA_Ppx"/>
</dbReference>
<sequence>MTTEGDSRLAVIDLGSNSFRLVVFEAHSGAASRDRRLSSFWRADDPEPPLGAWWKRTDEIYEPVRILAGGGKGGELTEQGLERALATIDVFAQFCSASGLPPEEIEAVATSAIRDAPNAEAVLASARDELGLTIRVLSPEEEARYGYLAAINSTDLASGAVLDLGGGSLQLIEVEARAAATLASWPLGAVRMTERFLPSDEAAGAKATTKLRSHIARELESAPWLGSGGPRIVGIGGTLRNLAAAVQRAEGIAEFGVQGFRIKRAQLDDLIERLAEMDPDDRGQVAGIKPARGDIILAGAIVVAEVLEAGGFKAIEVTEAGLREGIFFERLLAERAEPLFDDVRRASVLNLAGQYDPHAAHTRHVAALALGLFDQLAAEGLHDGDPEERELLAAACLLHDVGVAVDYDDHHKHSRYLVLNAGLPGFAPREVALIGQIIRYHRKGMPSLGPFAGLMKEGDAELLDRCAVLLRMAEGLERSRDQVVREARASVNGKSVTLELVADGPAEVPRWAISREGELFERAFSRQLEVAPIA</sequence>
<dbReference type="CDD" id="cd00077">
    <property type="entry name" value="HDc"/>
    <property type="match status" value="1"/>
</dbReference>
<dbReference type="PIRSF" id="PIRSF001267">
    <property type="entry name" value="Pyrophosphatase_GppA_Ppx"/>
    <property type="match status" value="1"/>
</dbReference>
<dbReference type="InterPro" id="IPR050273">
    <property type="entry name" value="GppA/Ppx_hydrolase"/>
</dbReference>
<protein>
    <submittedName>
        <fullName evidence="4">Unannotated protein</fullName>
    </submittedName>
</protein>
<dbReference type="InterPro" id="IPR003695">
    <property type="entry name" value="Ppx_GppA_N"/>
</dbReference>
<dbReference type="CDD" id="cd24052">
    <property type="entry name" value="ASKHA_NBD_HpPPX-GppA-like"/>
    <property type="match status" value="1"/>
</dbReference>
<dbReference type="Gene3D" id="1.10.3210.10">
    <property type="entry name" value="Hypothetical protein af1432"/>
    <property type="match status" value="1"/>
</dbReference>
<evidence type="ECO:0000259" key="3">
    <source>
        <dbReference type="Pfam" id="PF21447"/>
    </source>
</evidence>
<dbReference type="InterPro" id="IPR043129">
    <property type="entry name" value="ATPase_NBD"/>
</dbReference>
<reference evidence="4" key="1">
    <citation type="submission" date="2020-05" db="EMBL/GenBank/DDBJ databases">
        <authorList>
            <person name="Chiriac C."/>
            <person name="Salcher M."/>
            <person name="Ghai R."/>
            <person name="Kavagutti S V."/>
        </authorList>
    </citation>
    <scope>NUCLEOTIDE SEQUENCE</scope>
</reference>
<evidence type="ECO:0000313" key="4">
    <source>
        <dbReference type="EMBL" id="CAB5035056.1"/>
    </source>
</evidence>
<dbReference type="GO" id="GO:0016462">
    <property type="term" value="F:pyrophosphatase activity"/>
    <property type="evidence" value="ECO:0007669"/>
    <property type="project" value="TreeGrafter"/>
</dbReference>
<dbReference type="SUPFAM" id="SSF109604">
    <property type="entry name" value="HD-domain/PDEase-like"/>
    <property type="match status" value="1"/>
</dbReference>
<dbReference type="Pfam" id="PF21447">
    <property type="entry name" value="Ppx-GppA_III"/>
    <property type="match status" value="1"/>
</dbReference>
<dbReference type="Pfam" id="PF02541">
    <property type="entry name" value="Ppx-GppA"/>
    <property type="match status" value="1"/>
</dbReference>
<gene>
    <name evidence="4" type="ORF">UFOPK4175_00749</name>
</gene>
<feature type="domain" description="Ppx/GppA phosphatase C-terminal" evidence="3">
    <location>
        <begin position="343"/>
        <end position="500"/>
    </location>
</feature>
<name>A0A6J7S203_9ZZZZ</name>